<organism evidence="6 7">
    <name type="scientific">Fonsecaea pedrosoi CBS 271.37</name>
    <dbReference type="NCBI Taxonomy" id="1442368"/>
    <lineage>
        <taxon>Eukaryota</taxon>
        <taxon>Fungi</taxon>
        <taxon>Dikarya</taxon>
        <taxon>Ascomycota</taxon>
        <taxon>Pezizomycotina</taxon>
        <taxon>Eurotiomycetes</taxon>
        <taxon>Chaetothyriomycetidae</taxon>
        <taxon>Chaetothyriales</taxon>
        <taxon>Herpotrichiellaceae</taxon>
        <taxon>Fonsecaea</taxon>
    </lineage>
</organism>
<sequence>MPDLRRGEDHTDADHEMRTLTSYLSRMSSLAFSQSTSRSSINSVSVNGISQAPVVVMGNPSADLDSFVSAVVTAFCYNIAGNGAVHSKRPAYIPVLNLPSVRSSELWRLRPEFGVAIRLASGDAPDAVGKDGSEQGKTDALNELVTIADIRADKGSALHRLFYESSKNPETQQPDPTAKQSLFLVDHNAPSIPGLSDEAVAARFNVTGCIDHHVDEHYVSQDADPRIVTTGIGSCTSLVVTHLRKQGMWPSPTSQQSDEQNQNTPQIDPEALSQLSKLALAPILIDTSNLRAKGDKCFDTDREVARFLESTIATSTAQIRGETSQTRSGSAGGGAEWDRDAFFSCISTAKANSLDLLTMQEVFDRDYKAWTERTATAGGNTSTGTSTGKGKEINIGISSLVKPLSWLVAHAGDADALLAEIEAFATDDARQLGVFCMLTRTGDGRKEVAVLVLDDAAKGAVDAFETKSRDELRLAEWAAEDGGGGGGGGTERLVDALKKKWAEKGKWKIWWMGDTTKSRKQVGPLLREAVRDL</sequence>
<dbReference type="HOGENOM" id="CLU_019358_1_0_1"/>
<dbReference type="InterPro" id="IPR004097">
    <property type="entry name" value="DHHA2"/>
</dbReference>
<dbReference type="PANTHER" id="PTHR12112:SF39">
    <property type="entry name" value="EG:152A3.5 PROTEIN (FBGN0003116_PN PROTEIN)"/>
    <property type="match status" value="1"/>
</dbReference>
<evidence type="ECO:0000259" key="5">
    <source>
        <dbReference type="SMART" id="SM01131"/>
    </source>
</evidence>
<keyword evidence="3" id="KW-0378">Hydrolase</keyword>
<evidence type="ECO:0000313" key="7">
    <source>
        <dbReference type="Proteomes" id="UP000053029"/>
    </source>
</evidence>
<proteinExistence type="predicted"/>
<evidence type="ECO:0000256" key="4">
    <source>
        <dbReference type="ARBA" id="ARBA00023211"/>
    </source>
</evidence>
<dbReference type="PANTHER" id="PTHR12112">
    <property type="entry name" value="BNIP - RELATED"/>
    <property type="match status" value="1"/>
</dbReference>
<dbReference type="GO" id="GO:0005737">
    <property type="term" value="C:cytoplasm"/>
    <property type="evidence" value="ECO:0007669"/>
    <property type="project" value="InterPro"/>
</dbReference>
<dbReference type="Pfam" id="PF01368">
    <property type="entry name" value="DHH"/>
    <property type="match status" value="1"/>
</dbReference>
<gene>
    <name evidence="6" type="ORF">Z517_06619</name>
</gene>
<feature type="domain" description="DHHA2" evidence="5">
    <location>
        <begin position="343"/>
        <end position="530"/>
    </location>
</feature>
<dbReference type="AlphaFoldDB" id="A0A0D2H5Z9"/>
<dbReference type="SMART" id="SM01131">
    <property type="entry name" value="DHHA2"/>
    <property type="match status" value="1"/>
</dbReference>
<dbReference type="InterPro" id="IPR038222">
    <property type="entry name" value="DHHA2_dom_sf"/>
</dbReference>
<dbReference type="InterPro" id="IPR038763">
    <property type="entry name" value="DHH_sf"/>
</dbReference>
<dbReference type="GO" id="GO:0004309">
    <property type="term" value="F:exopolyphosphatase activity"/>
    <property type="evidence" value="ECO:0007669"/>
    <property type="project" value="TreeGrafter"/>
</dbReference>
<dbReference type="VEuPathDB" id="FungiDB:Z517_06619"/>
<dbReference type="Proteomes" id="UP000053029">
    <property type="component" value="Unassembled WGS sequence"/>
</dbReference>
<evidence type="ECO:0000313" key="6">
    <source>
        <dbReference type="EMBL" id="KIW80004.1"/>
    </source>
</evidence>
<dbReference type="EMBL" id="KN846972">
    <property type="protein sequence ID" value="KIW80004.1"/>
    <property type="molecule type" value="Genomic_DNA"/>
</dbReference>
<keyword evidence="4" id="KW-0464">Manganese</keyword>
<dbReference type="Pfam" id="PF02833">
    <property type="entry name" value="DHHA2"/>
    <property type="match status" value="1"/>
</dbReference>
<keyword evidence="2" id="KW-0479">Metal-binding</keyword>
<dbReference type="GO" id="GO:0046872">
    <property type="term" value="F:metal ion binding"/>
    <property type="evidence" value="ECO:0007669"/>
    <property type="project" value="UniProtKB-KW"/>
</dbReference>
<protein>
    <recommendedName>
        <fullName evidence="5">DHHA2 domain-containing protein</fullName>
    </recommendedName>
</protein>
<comment type="cofactor">
    <cofactor evidence="1">
        <name>Mn(2+)</name>
        <dbReference type="ChEBI" id="CHEBI:29035"/>
    </cofactor>
</comment>
<dbReference type="Gene3D" id="3.10.310.20">
    <property type="entry name" value="DHHA2 domain"/>
    <property type="match status" value="1"/>
</dbReference>
<dbReference type="SUPFAM" id="SSF64182">
    <property type="entry name" value="DHH phosphoesterases"/>
    <property type="match status" value="1"/>
</dbReference>
<keyword evidence="7" id="KW-1185">Reference proteome</keyword>
<name>A0A0D2H5Z9_9EURO</name>
<dbReference type="GeneID" id="25306109"/>
<evidence type="ECO:0000256" key="3">
    <source>
        <dbReference type="ARBA" id="ARBA00022801"/>
    </source>
</evidence>
<evidence type="ECO:0000256" key="2">
    <source>
        <dbReference type="ARBA" id="ARBA00022723"/>
    </source>
</evidence>
<dbReference type="InterPro" id="IPR001667">
    <property type="entry name" value="DDH_dom"/>
</dbReference>
<reference evidence="6 7" key="1">
    <citation type="submission" date="2015-01" db="EMBL/GenBank/DDBJ databases">
        <title>The Genome Sequence of Fonsecaea pedrosoi CBS 271.37.</title>
        <authorList>
            <consortium name="The Broad Institute Genomics Platform"/>
            <person name="Cuomo C."/>
            <person name="de Hoog S."/>
            <person name="Gorbushina A."/>
            <person name="Stielow B."/>
            <person name="Teixiera M."/>
            <person name="Abouelleil A."/>
            <person name="Chapman S.B."/>
            <person name="Priest M."/>
            <person name="Young S.K."/>
            <person name="Wortman J."/>
            <person name="Nusbaum C."/>
            <person name="Birren B."/>
        </authorList>
    </citation>
    <scope>NUCLEOTIDE SEQUENCE [LARGE SCALE GENOMIC DNA]</scope>
    <source>
        <strain evidence="6 7">CBS 271.37</strain>
    </source>
</reference>
<dbReference type="OrthoDB" id="374045at2759"/>
<evidence type="ECO:0000256" key="1">
    <source>
        <dbReference type="ARBA" id="ARBA00001936"/>
    </source>
</evidence>
<dbReference type="RefSeq" id="XP_013283812.1">
    <property type="nucleotide sequence ID" value="XM_013428358.1"/>
</dbReference>
<dbReference type="STRING" id="1442368.A0A0D2H5Z9"/>
<dbReference type="Gene3D" id="3.90.1640.10">
    <property type="entry name" value="inorganic pyrophosphatase (n-terminal core)"/>
    <property type="match status" value="1"/>
</dbReference>
<accession>A0A0D2H5Z9</accession>